<accession>A0ABW9E447</accession>
<dbReference type="Proteomes" id="UP001629432">
    <property type="component" value="Unassembled WGS sequence"/>
</dbReference>
<dbReference type="EMBL" id="JAQQCF010000068">
    <property type="protein sequence ID" value="MFM0642373.1"/>
    <property type="molecule type" value="Genomic_DNA"/>
</dbReference>
<evidence type="ECO:0000313" key="1">
    <source>
        <dbReference type="EMBL" id="MFM0642373.1"/>
    </source>
</evidence>
<dbReference type="RefSeq" id="WP_408340983.1">
    <property type="nucleotide sequence ID" value="NZ_JAQQCF010000068.1"/>
</dbReference>
<sequence length="71" mass="8171">MKRASVSPYDDPDRNSAVIGYEIFREAIHLHNYFTPGPEKVEQLKRLAVAGDGLHAYITEHIRHRYAAKLH</sequence>
<gene>
    <name evidence="1" type="ORF">PQQ63_37455</name>
</gene>
<name>A0ABW9E447_9BURK</name>
<comment type="caution">
    <text evidence="1">The sequence shown here is derived from an EMBL/GenBank/DDBJ whole genome shotgun (WGS) entry which is preliminary data.</text>
</comment>
<proteinExistence type="predicted"/>
<protein>
    <submittedName>
        <fullName evidence="1">Uncharacterized protein</fullName>
    </submittedName>
</protein>
<reference evidence="1 2" key="1">
    <citation type="journal article" date="2024" name="Chem. Sci.">
        <title>Discovery of megapolipeptins by genome mining of a Burkholderiales bacteria collection.</title>
        <authorList>
            <person name="Paulo B.S."/>
            <person name="Recchia M.J.J."/>
            <person name="Lee S."/>
            <person name="Fergusson C.H."/>
            <person name="Romanowski S.B."/>
            <person name="Hernandez A."/>
            <person name="Krull N."/>
            <person name="Liu D.Y."/>
            <person name="Cavanagh H."/>
            <person name="Bos A."/>
            <person name="Gray C.A."/>
            <person name="Murphy B.T."/>
            <person name="Linington R.G."/>
            <person name="Eustaquio A.S."/>
        </authorList>
    </citation>
    <scope>NUCLEOTIDE SEQUENCE [LARGE SCALE GENOMIC DNA]</scope>
    <source>
        <strain evidence="1 2">RL17-338-BIC-A</strain>
    </source>
</reference>
<organism evidence="1 2">
    <name type="scientific">Paraburkholderia metrosideri</name>
    <dbReference type="NCBI Taxonomy" id="580937"/>
    <lineage>
        <taxon>Bacteria</taxon>
        <taxon>Pseudomonadati</taxon>
        <taxon>Pseudomonadota</taxon>
        <taxon>Betaproteobacteria</taxon>
        <taxon>Burkholderiales</taxon>
        <taxon>Burkholderiaceae</taxon>
        <taxon>Paraburkholderia</taxon>
    </lineage>
</organism>
<evidence type="ECO:0000313" key="2">
    <source>
        <dbReference type="Proteomes" id="UP001629432"/>
    </source>
</evidence>
<keyword evidence="2" id="KW-1185">Reference proteome</keyword>